<gene>
    <name evidence="3" type="ordered locus">Rmar_1484</name>
</gene>
<protein>
    <recommendedName>
        <fullName evidence="2">FlgD/Vpr Ig-like domain-containing protein</fullName>
    </recommendedName>
</protein>
<keyword evidence="4" id="KW-1185">Reference proteome</keyword>
<evidence type="ECO:0000256" key="1">
    <source>
        <dbReference type="SAM" id="SignalP"/>
    </source>
</evidence>
<dbReference type="Proteomes" id="UP000002221">
    <property type="component" value="Chromosome"/>
</dbReference>
<dbReference type="InterPro" id="IPR026444">
    <property type="entry name" value="Secre_tail"/>
</dbReference>
<dbReference type="eggNOG" id="COG4447">
    <property type="taxonomic scope" value="Bacteria"/>
</dbReference>
<dbReference type="AlphaFoldDB" id="D0MIR3"/>
<dbReference type="OrthoDB" id="9757650at2"/>
<organism evidence="3 4">
    <name type="scientific">Rhodothermus marinus (strain ATCC 43812 / DSM 4252 / R-10)</name>
    <name type="common">Rhodothermus obamensis</name>
    <dbReference type="NCBI Taxonomy" id="518766"/>
    <lineage>
        <taxon>Bacteria</taxon>
        <taxon>Pseudomonadati</taxon>
        <taxon>Rhodothermota</taxon>
        <taxon>Rhodothermia</taxon>
        <taxon>Rhodothermales</taxon>
        <taxon>Rhodothermaceae</taxon>
        <taxon>Rhodothermus</taxon>
    </lineage>
</organism>
<dbReference type="Gene3D" id="2.60.40.4070">
    <property type="match status" value="1"/>
</dbReference>
<evidence type="ECO:0000259" key="2">
    <source>
        <dbReference type="Pfam" id="PF13860"/>
    </source>
</evidence>
<dbReference type="Gene3D" id="2.60.120.260">
    <property type="entry name" value="Galactose-binding domain-like"/>
    <property type="match status" value="1"/>
</dbReference>
<dbReference type="Pfam" id="PF13860">
    <property type="entry name" value="FlgD_ig"/>
    <property type="match status" value="1"/>
</dbReference>
<dbReference type="RefSeq" id="WP_012843982.1">
    <property type="nucleotide sequence ID" value="NC_013501.1"/>
</dbReference>
<reference evidence="3 4" key="1">
    <citation type="journal article" date="2009" name="Stand. Genomic Sci.">
        <title>Complete genome sequence of Rhodothermus marinus type strain (R-10).</title>
        <authorList>
            <person name="Nolan M."/>
            <person name="Tindall B.J."/>
            <person name="Pomrenke H."/>
            <person name="Lapidus A."/>
            <person name="Copeland A."/>
            <person name="Glavina Del Rio T."/>
            <person name="Lucas S."/>
            <person name="Chen F."/>
            <person name="Tice H."/>
            <person name="Cheng J.F."/>
            <person name="Saunders E."/>
            <person name="Han C."/>
            <person name="Bruce D."/>
            <person name="Goodwin L."/>
            <person name="Chain P."/>
            <person name="Pitluck S."/>
            <person name="Ovchinikova G."/>
            <person name="Pati A."/>
            <person name="Ivanova N."/>
            <person name="Mavromatis K."/>
            <person name="Chen A."/>
            <person name="Palaniappan K."/>
            <person name="Land M."/>
            <person name="Hauser L."/>
            <person name="Chang Y.J."/>
            <person name="Jeffries C.D."/>
            <person name="Brettin T."/>
            <person name="Goker M."/>
            <person name="Bristow J."/>
            <person name="Eisen J.A."/>
            <person name="Markowitz V."/>
            <person name="Hugenholtz P."/>
            <person name="Kyrpides N.C."/>
            <person name="Klenk H.P."/>
            <person name="Detter J.C."/>
        </authorList>
    </citation>
    <scope>NUCLEOTIDE SEQUENCE [LARGE SCALE GENOMIC DNA]</scope>
    <source>
        <strain evidence="4">ATCC 43812 / DSM 4252 / R-10</strain>
    </source>
</reference>
<dbReference type="HOGENOM" id="CLU_946207_0_0_10"/>
<name>D0MIR3_RHOM4</name>
<feature type="signal peptide" evidence="1">
    <location>
        <begin position="1"/>
        <end position="24"/>
    </location>
</feature>
<evidence type="ECO:0000313" key="3">
    <source>
        <dbReference type="EMBL" id="ACY48371.1"/>
    </source>
</evidence>
<dbReference type="NCBIfam" id="TIGR04183">
    <property type="entry name" value="Por_Secre_tail"/>
    <property type="match status" value="1"/>
</dbReference>
<sequence>MRQPLRFGILTLALLLAGAAPLFAQEAIPLENPSFEQAPDGSTPCIRLTDWDQIPGWNMDAPAQDSGVSENGNATDGTCAAWLASQDPAIWQLTDYVLQENDVITMYVDLRNSWMAYQVQIAIIYEYDGERRIAAADTVEVADLMTEFSVSFTASDVPEAIGRRVGVSIDNIGDDGTYIEIDNVRLFRSTATAREEGARLPEALTLAPAYPNPFRDFTRMQYTLRQAGPVELVLYDLLGRPVRTLVRSFQAAGTYVVQWDGRDESGRLLPAGVYFARLSGVGASVQARPIVLRR</sequence>
<proteinExistence type="predicted"/>
<dbReference type="InterPro" id="IPR025965">
    <property type="entry name" value="FlgD/Vpr_Ig-like"/>
</dbReference>
<accession>D0MIR3</accession>
<keyword evidence="1" id="KW-0732">Signal</keyword>
<dbReference type="STRING" id="518766.Rmar_1484"/>
<dbReference type="EMBL" id="CP001807">
    <property type="protein sequence ID" value="ACY48371.1"/>
    <property type="molecule type" value="Genomic_DNA"/>
</dbReference>
<evidence type="ECO:0000313" key="4">
    <source>
        <dbReference type="Proteomes" id="UP000002221"/>
    </source>
</evidence>
<dbReference type="Pfam" id="PF22825">
    <property type="entry name" value="HpiC1-like"/>
    <property type="match status" value="1"/>
</dbReference>
<dbReference type="KEGG" id="rmr:Rmar_1484"/>
<dbReference type="InterPro" id="IPR054720">
    <property type="entry name" value="HpiC1"/>
</dbReference>
<feature type="chain" id="PRO_5003011170" description="FlgD/Vpr Ig-like domain-containing protein" evidence="1">
    <location>
        <begin position="25"/>
        <end position="294"/>
    </location>
</feature>
<feature type="domain" description="FlgD/Vpr Ig-like" evidence="2">
    <location>
        <begin position="225"/>
        <end position="279"/>
    </location>
</feature>